<evidence type="ECO:0008006" key="3">
    <source>
        <dbReference type="Google" id="ProtNLM"/>
    </source>
</evidence>
<name>A0A6B0VLL2_9EURY</name>
<gene>
    <name evidence="1" type="ORF">GS429_08120</name>
</gene>
<proteinExistence type="predicted"/>
<dbReference type="AlphaFoldDB" id="A0A6B0VLL2"/>
<dbReference type="Proteomes" id="UP000434101">
    <property type="component" value="Unassembled WGS sequence"/>
</dbReference>
<keyword evidence="2" id="KW-1185">Reference proteome</keyword>
<dbReference type="EMBL" id="WUYX01000027">
    <property type="protein sequence ID" value="MXV62025.1"/>
    <property type="molecule type" value="Genomic_DNA"/>
</dbReference>
<protein>
    <recommendedName>
        <fullName evidence="3">Lipoprotein</fullName>
    </recommendedName>
</protein>
<dbReference type="PROSITE" id="PS51257">
    <property type="entry name" value="PROKAR_LIPOPROTEIN"/>
    <property type="match status" value="1"/>
</dbReference>
<comment type="caution">
    <text evidence="1">The sequence shown here is derived from an EMBL/GenBank/DDBJ whole genome shotgun (WGS) entry which is preliminary data.</text>
</comment>
<dbReference type="OrthoDB" id="202212at2157"/>
<organism evidence="1 2">
    <name type="scientific">Natronorubrum halalkaliphilum</name>
    <dbReference type="NCBI Taxonomy" id="2691917"/>
    <lineage>
        <taxon>Archaea</taxon>
        <taxon>Methanobacteriati</taxon>
        <taxon>Methanobacteriota</taxon>
        <taxon>Stenosarchaea group</taxon>
        <taxon>Halobacteria</taxon>
        <taxon>Halobacteriales</taxon>
        <taxon>Natrialbaceae</taxon>
        <taxon>Natronorubrum</taxon>
    </lineage>
</organism>
<reference evidence="1 2" key="1">
    <citation type="submission" date="2020-01" db="EMBL/GenBank/DDBJ databases">
        <title>Natronorubrum sp. JWXQ-INN 674 isolated from Inner Mongolia Autonomous Region of China.</title>
        <authorList>
            <person name="Xue Q."/>
        </authorList>
    </citation>
    <scope>NUCLEOTIDE SEQUENCE [LARGE SCALE GENOMIC DNA]</scope>
    <source>
        <strain evidence="1 2">JWXQ-INN-674</strain>
    </source>
</reference>
<sequence length="184" mass="20677">MRRRDLLATAGLASLAGCTASLPTLCSRPAFRTDRLEFETRRYSSVGRWWSYPGTILATEPAHTERFDPPEEFTAQRDVELESAERAFIDDTDFDESVLVGLVVGTSSQSTAARVTHVVREDHRVHCYVCIRRRGRTDDLAPQGRLIRTAESWNPDEVRVTVTDGNDATETFDSDGTGRDILER</sequence>
<accession>A0A6B0VLL2</accession>
<evidence type="ECO:0000313" key="1">
    <source>
        <dbReference type="EMBL" id="MXV62025.1"/>
    </source>
</evidence>
<evidence type="ECO:0000313" key="2">
    <source>
        <dbReference type="Proteomes" id="UP000434101"/>
    </source>
</evidence>
<dbReference type="RefSeq" id="WP_160064411.1">
    <property type="nucleotide sequence ID" value="NZ_WUYX01000027.1"/>
</dbReference>